<keyword evidence="6" id="KW-0614">Plasmid</keyword>
<feature type="transmembrane region" description="Helical" evidence="5">
    <location>
        <begin position="7"/>
        <end position="33"/>
    </location>
</feature>
<organism evidence="6 7">
    <name type="scientific">blood disease bacterium A2-HR MARDI</name>
    <dbReference type="NCBI Taxonomy" id="1944648"/>
    <lineage>
        <taxon>Bacteria</taxon>
        <taxon>Pseudomonadati</taxon>
        <taxon>Pseudomonadota</taxon>
        <taxon>Betaproteobacteria</taxon>
        <taxon>Burkholderiales</taxon>
        <taxon>Burkholderiaceae</taxon>
        <taxon>Ralstonia</taxon>
        <taxon>Ralstonia solanacearum species complex</taxon>
    </lineage>
</organism>
<dbReference type="Proteomes" id="UP000189628">
    <property type="component" value="Plasmid unnamed"/>
</dbReference>
<feature type="transmembrane region" description="Helical" evidence="5">
    <location>
        <begin position="39"/>
        <end position="59"/>
    </location>
</feature>
<dbReference type="InterPro" id="IPR052527">
    <property type="entry name" value="Metal_cation-efflux_comp"/>
</dbReference>
<proteinExistence type="predicted"/>
<evidence type="ECO:0000256" key="2">
    <source>
        <dbReference type="ARBA" id="ARBA00022692"/>
    </source>
</evidence>
<evidence type="ECO:0000256" key="3">
    <source>
        <dbReference type="ARBA" id="ARBA00022989"/>
    </source>
</evidence>
<dbReference type="GO" id="GO:0008168">
    <property type="term" value="F:methyltransferase activity"/>
    <property type="evidence" value="ECO:0007669"/>
    <property type="project" value="UniProtKB-KW"/>
</dbReference>
<keyword evidence="6" id="KW-0489">Methyltransferase</keyword>
<evidence type="ECO:0000256" key="4">
    <source>
        <dbReference type="ARBA" id="ARBA00023136"/>
    </source>
</evidence>
<evidence type="ECO:0000256" key="1">
    <source>
        <dbReference type="ARBA" id="ARBA00004127"/>
    </source>
</evidence>
<comment type="subcellular location">
    <subcellularLocation>
        <location evidence="1">Endomembrane system</location>
        <topology evidence="1">Multi-pass membrane protein</topology>
    </subcellularLocation>
</comment>
<feature type="transmembrane region" description="Helical" evidence="5">
    <location>
        <begin position="71"/>
        <end position="90"/>
    </location>
</feature>
<dbReference type="GO" id="GO:0032259">
    <property type="term" value="P:methylation"/>
    <property type="evidence" value="ECO:0007669"/>
    <property type="project" value="UniProtKB-KW"/>
</dbReference>
<dbReference type="Pfam" id="PF04191">
    <property type="entry name" value="PEMT"/>
    <property type="match status" value="1"/>
</dbReference>
<keyword evidence="4 5" id="KW-0472">Membrane</keyword>
<evidence type="ECO:0000256" key="5">
    <source>
        <dbReference type="SAM" id="Phobius"/>
    </source>
</evidence>
<name>A0A1U9VP38_9RALS</name>
<keyword evidence="6" id="KW-0808">Transferase</keyword>
<evidence type="ECO:0000313" key="6">
    <source>
        <dbReference type="EMBL" id="AQW32438.1"/>
    </source>
</evidence>
<dbReference type="InterPro" id="IPR007318">
    <property type="entry name" value="Phopholipid_MeTrfase"/>
</dbReference>
<geneLocation type="plasmid" evidence="6">
    <name>unnamed</name>
</geneLocation>
<protein>
    <submittedName>
        <fullName evidence="6">Isoprenylcysteine carboxyl methyltransferase</fullName>
    </submittedName>
</protein>
<feature type="transmembrane region" description="Helical" evidence="5">
    <location>
        <begin position="102"/>
        <end position="120"/>
    </location>
</feature>
<gene>
    <name evidence="6" type="ORF">B0B51_21635</name>
</gene>
<keyword evidence="3 5" id="KW-1133">Transmembrane helix</keyword>
<dbReference type="GO" id="GO:0012505">
    <property type="term" value="C:endomembrane system"/>
    <property type="evidence" value="ECO:0007669"/>
    <property type="project" value="UniProtKB-SubCell"/>
</dbReference>
<dbReference type="EMBL" id="CP019912">
    <property type="protein sequence ID" value="AQW32438.1"/>
    <property type="molecule type" value="Genomic_DNA"/>
</dbReference>
<dbReference type="Gene3D" id="1.20.120.1630">
    <property type="match status" value="1"/>
</dbReference>
<dbReference type="PANTHER" id="PTHR43847:SF1">
    <property type="entry name" value="BLL3993 PROTEIN"/>
    <property type="match status" value="1"/>
</dbReference>
<evidence type="ECO:0000313" key="7">
    <source>
        <dbReference type="Proteomes" id="UP000189628"/>
    </source>
</evidence>
<reference evidence="6 7" key="1">
    <citation type="submission" date="2017-02" db="EMBL/GenBank/DDBJ databases">
        <title>Blood Disease Bacterium A2-HR MARDI.</title>
        <authorList>
            <person name="Badrun R."/>
            <person name="Abu Bakar N."/>
            <person name="Laboh R."/>
        </authorList>
    </citation>
    <scope>NUCLEOTIDE SEQUENCE [LARGE SCALE GENOMIC DNA]</scope>
    <source>
        <strain evidence="6 7">A2-HR MARDI</strain>
        <plasmid evidence="7">Plasmid</plasmid>
    </source>
</reference>
<dbReference type="RefSeq" id="WP_078223640.1">
    <property type="nucleotide sequence ID" value="NZ_CP019912.1"/>
</dbReference>
<accession>A0A1U9VP38</accession>
<dbReference type="PANTHER" id="PTHR43847">
    <property type="entry name" value="BLL3993 PROTEIN"/>
    <property type="match status" value="1"/>
</dbReference>
<dbReference type="AlphaFoldDB" id="A0A1U9VP38"/>
<sequence>MTPSPKLAAITIVSVLASLGLAVLGWGGLAAFLAHPARVALVGVTVVLTTVALFSEGNLSTGEREDRANRWVLPVFGVIGLLSAWLPAYTDRHDFWSLDGDTMRWLGIVLYAAGGALRLWPVFVLGKRFSGLVAIQPGHRLVTDGMYGVVRNPSYLGLLVSTLGWVLAFRSLAGVVLALLLIPPLVARIRAEEALLRAQFGDAYDAYCARTWRLIPGVY</sequence>
<keyword evidence="2 5" id="KW-0812">Transmembrane</keyword>
<feature type="transmembrane region" description="Helical" evidence="5">
    <location>
        <begin position="155"/>
        <end position="182"/>
    </location>
</feature>